<evidence type="ECO:0000256" key="1">
    <source>
        <dbReference type="ARBA" id="ARBA00007068"/>
    </source>
</evidence>
<dbReference type="PANTHER" id="PTHR36512">
    <property type="entry name" value="D-AMINOPEPTIDASE"/>
    <property type="match status" value="1"/>
</dbReference>
<comment type="similarity">
    <text evidence="1">Belongs to the peptidase S58 family.</text>
</comment>
<dbReference type="InterPro" id="IPR016117">
    <property type="entry name" value="ArgJ-like_dom_sf"/>
</dbReference>
<dbReference type="GO" id="GO:0004177">
    <property type="term" value="F:aminopeptidase activity"/>
    <property type="evidence" value="ECO:0007669"/>
    <property type="project" value="TreeGrafter"/>
</dbReference>
<dbReference type="Gene3D" id="3.60.70.12">
    <property type="entry name" value="L-amino peptidase D-ALA esterase/amidase"/>
    <property type="match status" value="1"/>
</dbReference>
<evidence type="ECO:0000313" key="2">
    <source>
        <dbReference type="EMBL" id="QGX08731.1"/>
    </source>
</evidence>
<reference evidence="2 3" key="1">
    <citation type="submission" date="2019-09" db="EMBL/GenBank/DDBJ databases">
        <title>Complete Genome Sequence of Janibacter melonis M714 with both human health impact and industrial applications.</title>
        <authorList>
            <person name="Jin M."/>
            <person name="Zhao Q.R."/>
        </authorList>
    </citation>
    <scope>NUCLEOTIDE SEQUENCE [LARGE SCALE GENOMIC DNA]</scope>
    <source>
        <strain evidence="2 3">M714</strain>
    </source>
</reference>
<organism evidence="2 3">
    <name type="scientific">Janibacter melonis</name>
    <dbReference type="NCBI Taxonomy" id="262209"/>
    <lineage>
        <taxon>Bacteria</taxon>
        <taxon>Bacillati</taxon>
        <taxon>Actinomycetota</taxon>
        <taxon>Actinomycetes</taxon>
        <taxon>Micrococcales</taxon>
        <taxon>Intrasporangiaceae</taxon>
        <taxon>Janibacter</taxon>
    </lineage>
</organism>
<dbReference type="EMBL" id="CP044548">
    <property type="protein sequence ID" value="QGX08731.1"/>
    <property type="molecule type" value="Genomic_DNA"/>
</dbReference>
<dbReference type="SUPFAM" id="SSF56266">
    <property type="entry name" value="DmpA/ArgJ-like"/>
    <property type="match status" value="1"/>
</dbReference>
<dbReference type="Proteomes" id="UP000271708">
    <property type="component" value="Chromosome"/>
</dbReference>
<dbReference type="Pfam" id="PF03576">
    <property type="entry name" value="Peptidase_S58"/>
    <property type="match status" value="1"/>
</dbReference>
<protein>
    <submittedName>
        <fullName evidence="2">Peptidase S58 family protein</fullName>
    </submittedName>
</protein>
<sequence>MPGSQPAVEHAGRMDLAPAGPLDAITDVPGVRVGHATRDEPGWLTGTTVVVPPVGTVGGVDVRGGGPGTRETDLLDPRHTVDLVDAVVLGGGSALGLAACDGVSAGLLADGRGWPAGPGPGEVVPIVPGAIVFDLGRGGVWGHHPGAAEGRAAYDAATTGPVDEGVVGAGTGARAGGLKGGVGTASAVLADGSTVAAVVVVNAVGSPVAPDGRLLGAHLLGPQDAAELPVPDPERVSAYWSGLEQEQAALRAGTATTIAVVATDARLTKPAASMLARVAHDGMARAISPVHTAFDGDTVFALATGEGPTPSPLDLVVLQTEAARCVTRAIVSAMLAATSVDRSADGGAVLRSYRDALVG</sequence>
<dbReference type="PANTHER" id="PTHR36512:SF3">
    <property type="entry name" value="BLR5678 PROTEIN"/>
    <property type="match status" value="1"/>
</dbReference>
<accession>A0A650GFG0</accession>
<dbReference type="InterPro" id="IPR005321">
    <property type="entry name" value="Peptidase_S58_DmpA"/>
</dbReference>
<evidence type="ECO:0000313" key="3">
    <source>
        <dbReference type="Proteomes" id="UP000271708"/>
    </source>
</evidence>
<dbReference type="AlphaFoldDB" id="A0A650GFG0"/>
<proteinExistence type="inferred from homology"/>
<dbReference type="KEGG" id="jme:EEW87_17455"/>
<name>A0A650GFG0_9MICO</name>
<gene>
    <name evidence="2" type="ORF">EEW87_17455</name>
</gene>